<name>A0AAW1JPA3_SAPOF</name>
<organism evidence="1 2">
    <name type="scientific">Saponaria officinalis</name>
    <name type="common">Common soapwort</name>
    <name type="synonym">Lychnis saponaria</name>
    <dbReference type="NCBI Taxonomy" id="3572"/>
    <lineage>
        <taxon>Eukaryota</taxon>
        <taxon>Viridiplantae</taxon>
        <taxon>Streptophyta</taxon>
        <taxon>Embryophyta</taxon>
        <taxon>Tracheophyta</taxon>
        <taxon>Spermatophyta</taxon>
        <taxon>Magnoliopsida</taxon>
        <taxon>eudicotyledons</taxon>
        <taxon>Gunneridae</taxon>
        <taxon>Pentapetalae</taxon>
        <taxon>Caryophyllales</taxon>
        <taxon>Caryophyllaceae</taxon>
        <taxon>Caryophylleae</taxon>
        <taxon>Saponaria</taxon>
    </lineage>
</organism>
<reference evidence="1" key="1">
    <citation type="submission" date="2024-03" db="EMBL/GenBank/DDBJ databases">
        <title>WGS assembly of Saponaria officinalis var. Norfolk2.</title>
        <authorList>
            <person name="Jenkins J."/>
            <person name="Shu S."/>
            <person name="Grimwood J."/>
            <person name="Barry K."/>
            <person name="Goodstein D."/>
            <person name="Schmutz J."/>
            <person name="Leebens-Mack J."/>
            <person name="Osbourn A."/>
        </authorList>
    </citation>
    <scope>NUCLEOTIDE SEQUENCE [LARGE SCALE GENOMIC DNA]</scope>
    <source>
        <strain evidence="1">JIC</strain>
    </source>
</reference>
<protein>
    <submittedName>
        <fullName evidence="1">Uncharacterized protein</fullName>
    </submittedName>
</protein>
<sequence>MDGNLSLPKGHIKKAFNNGESGDEEATDTAFFGIKVLSPCDENRRCVTSFYNPSFKVYTTAN</sequence>
<keyword evidence="2" id="KW-1185">Reference proteome</keyword>
<comment type="caution">
    <text evidence="1">The sequence shown here is derived from an EMBL/GenBank/DDBJ whole genome shotgun (WGS) entry which is preliminary data.</text>
</comment>
<proteinExistence type="predicted"/>
<evidence type="ECO:0000313" key="1">
    <source>
        <dbReference type="EMBL" id="KAK9705919.1"/>
    </source>
</evidence>
<dbReference type="EMBL" id="JBDFQZ010000007">
    <property type="protein sequence ID" value="KAK9705919.1"/>
    <property type="molecule type" value="Genomic_DNA"/>
</dbReference>
<gene>
    <name evidence="1" type="ORF">RND81_07G092000</name>
</gene>
<accession>A0AAW1JPA3</accession>
<evidence type="ECO:0000313" key="2">
    <source>
        <dbReference type="Proteomes" id="UP001443914"/>
    </source>
</evidence>
<dbReference type="AlphaFoldDB" id="A0AAW1JPA3"/>
<dbReference type="Proteomes" id="UP001443914">
    <property type="component" value="Unassembled WGS sequence"/>
</dbReference>